<dbReference type="Proteomes" id="UP000319342">
    <property type="component" value="Chromosome"/>
</dbReference>
<comment type="similarity">
    <text evidence="1">Belongs to the ABC transporter superfamily.</text>
</comment>
<dbReference type="InterPro" id="IPR003593">
    <property type="entry name" value="AAA+_ATPase"/>
</dbReference>
<keyword evidence="2" id="KW-0813">Transport</keyword>
<dbReference type="CDD" id="cd03230">
    <property type="entry name" value="ABC_DR_subfamily_A"/>
    <property type="match status" value="1"/>
</dbReference>
<dbReference type="SUPFAM" id="SSF52540">
    <property type="entry name" value="P-loop containing nucleoside triphosphate hydrolases"/>
    <property type="match status" value="1"/>
</dbReference>
<dbReference type="EMBL" id="CP036290">
    <property type="protein sequence ID" value="QDU85615.1"/>
    <property type="molecule type" value="Genomic_DNA"/>
</dbReference>
<protein>
    <submittedName>
        <fullName evidence="7">Putative ABC transporter ATP-binding protein YxlF</fullName>
        <ecNumber evidence="7">3.6.3.-</ecNumber>
    </submittedName>
</protein>
<dbReference type="RefSeq" id="WP_145189302.1">
    <property type="nucleotide sequence ID" value="NZ_CP036290.1"/>
</dbReference>
<sequence length="304" mass="31986">MTEPVRSPALVASGVARDFRSGFWLRSRRVLGPFDLAVEPGRAVGLMGPNGSGKSTFLRLAAGVDRPSAGSVRVLGLDPASAAGRARTGLLPDGFPFPGELNGREVLDLVARLRGVRSESARERRALVDGWIERVGLTAAGRRATRRYSTGMKRRLALACALIHEPAVLLLDEPGAGLDAEGFEVLAAALDERLGAGTAVVLCSHHGSELFRHCDRIAVLIDGTSAWEGPAAELARRASAIEVEIEFDGADANGDDSRSTDSRSTGERLAEAASATGGRLVATRPSSASTARLFADLARARDRA</sequence>
<keyword evidence="4 7" id="KW-0067">ATP-binding</keyword>
<evidence type="ECO:0000313" key="7">
    <source>
        <dbReference type="EMBL" id="QDU85615.1"/>
    </source>
</evidence>
<keyword evidence="8" id="KW-1185">Reference proteome</keyword>
<dbReference type="SMART" id="SM00382">
    <property type="entry name" value="AAA"/>
    <property type="match status" value="1"/>
</dbReference>
<evidence type="ECO:0000256" key="5">
    <source>
        <dbReference type="SAM" id="MobiDB-lite"/>
    </source>
</evidence>
<evidence type="ECO:0000256" key="4">
    <source>
        <dbReference type="ARBA" id="ARBA00022840"/>
    </source>
</evidence>
<dbReference type="EC" id="3.6.3.-" evidence="7"/>
<feature type="region of interest" description="Disordered" evidence="5">
    <location>
        <begin position="250"/>
        <end position="284"/>
    </location>
</feature>
<dbReference type="PANTHER" id="PTHR43335:SF4">
    <property type="entry name" value="ABC TRANSPORTER, ATP-BINDING PROTEIN"/>
    <property type="match status" value="1"/>
</dbReference>
<reference evidence="7 8" key="1">
    <citation type="submission" date="2019-02" db="EMBL/GenBank/DDBJ databases">
        <title>Deep-cultivation of Planctomycetes and their phenomic and genomic characterization uncovers novel biology.</title>
        <authorList>
            <person name="Wiegand S."/>
            <person name="Jogler M."/>
            <person name="Boedeker C."/>
            <person name="Pinto D."/>
            <person name="Vollmers J."/>
            <person name="Rivas-Marin E."/>
            <person name="Kohn T."/>
            <person name="Peeters S.H."/>
            <person name="Heuer A."/>
            <person name="Rast P."/>
            <person name="Oberbeckmann S."/>
            <person name="Bunk B."/>
            <person name="Jeske O."/>
            <person name="Meyerdierks A."/>
            <person name="Storesund J.E."/>
            <person name="Kallscheuer N."/>
            <person name="Luecker S."/>
            <person name="Lage O.M."/>
            <person name="Pohl T."/>
            <person name="Merkel B.J."/>
            <person name="Hornburger P."/>
            <person name="Mueller R.-W."/>
            <person name="Bruemmer F."/>
            <person name="Labrenz M."/>
            <person name="Spormann A.M."/>
            <person name="Op den Camp H."/>
            <person name="Overmann J."/>
            <person name="Amann R."/>
            <person name="Jetten M.S.M."/>
            <person name="Mascher T."/>
            <person name="Medema M.H."/>
            <person name="Devos D.P."/>
            <person name="Kaster A.-K."/>
            <person name="Ovreas L."/>
            <person name="Rohde M."/>
            <person name="Galperin M.Y."/>
            <person name="Jogler C."/>
        </authorList>
    </citation>
    <scope>NUCLEOTIDE SEQUENCE [LARGE SCALE GENOMIC DNA]</scope>
    <source>
        <strain evidence="7 8">Pla163</strain>
    </source>
</reference>
<evidence type="ECO:0000259" key="6">
    <source>
        <dbReference type="PROSITE" id="PS50893"/>
    </source>
</evidence>
<feature type="compositionally biased region" description="Basic and acidic residues" evidence="5">
    <location>
        <begin position="255"/>
        <end position="270"/>
    </location>
</feature>
<dbReference type="InterPro" id="IPR027417">
    <property type="entry name" value="P-loop_NTPase"/>
</dbReference>
<keyword evidence="3" id="KW-0547">Nucleotide-binding</keyword>
<dbReference type="Gene3D" id="3.40.50.300">
    <property type="entry name" value="P-loop containing nucleotide triphosphate hydrolases"/>
    <property type="match status" value="1"/>
</dbReference>
<dbReference type="Pfam" id="PF00005">
    <property type="entry name" value="ABC_tran"/>
    <property type="match status" value="1"/>
</dbReference>
<dbReference type="InterPro" id="IPR003439">
    <property type="entry name" value="ABC_transporter-like_ATP-bd"/>
</dbReference>
<evidence type="ECO:0000313" key="8">
    <source>
        <dbReference type="Proteomes" id="UP000319342"/>
    </source>
</evidence>
<gene>
    <name evidence="7" type="primary">yxlF_7</name>
    <name evidence="7" type="ORF">Pla163_27470</name>
</gene>
<proteinExistence type="inferred from homology"/>
<keyword evidence="7" id="KW-0378">Hydrolase</keyword>
<dbReference type="GO" id="GO:0016887">
    <property type="term" value="F:ATP hydrolysis activity"/>
    <property type="evidence" value="ECO:0007669"/>
    <property type="project" value="InterPro"/>
</dbReference>
<accession>A0A518D2E1</accession>
<organism evidence="7 8">
    <name type="scientific">Rohdeia mirabilis</name>
    <dbReference type="NCBI Taxonomy" id="2528008"/>
    <lineage>
        <taxon>Bacteria</taxon>
        <taxon>Pseudomonadati</taxon>
        <taxon>Planctomycetota</taxon>
        <taxon>Planctomycetia</taxon>
        <taxon>Planctomycetia incertae sedis</taxon>
        <taxon>Rohdeia</taxon>
    </lineage>
</organism>
<dbReference type="PROSITE" id="PS50893">
    <property type="entry name" value="ABC_TRANSPORTER_2"/>
    <property type="match status" value="1"/>
</dbReference>
<dbReference type="OrthoDB" id="9804819at2"/>
<dbReference type="AlphaFoldDB" id="A0A518D2E1"/>
<dbReference type="GO" id="GO:0005524">
    <property type="term" value="F:ATP binding"/>
    <property type="evidence" value="ECO:0007669"/>
    <property type="project" value="UniProtKB-KW"/>
</dbReference>
<evidence type="ECO:0000256" key="2">
    <source>
        <dbReference type="ARBA" id="ARBA00022448"/>
    </source>
</evidence>
<feature type="domain" description="ABC transporter" evidence="6">
    <location>
        <begin position="5"/>
        <end position="247"/>
    </location>
</feature>
<evidence type="ECO:0000256" key="3">
    <source>
        <dbReference type="ARBA" id="ARBA00022741"/>
    </source>
</evidence>
<dbReference type="PANTHER" id="PTHR43335">
    <property type="entry name" value="ABC TRANSPORTER, ATP-BINDING PROTEIN"/>
    <property type="match status" value="1"/>
</dbReference>
<evidence type="ECO:0000256" key="1">
    <source>
        <dbReference type="ARBA" id="ARBA00005417"/>
    </source>
</evidence>
<name>A0A518D2E1_9BACT</name>